<dbReference type="InterPro" id="IPR013025">
    <property type="entry name" value="Ribosomal_uL23-like"/>
</dbReference>
<dbReference type="GO" id="GO:0005840">
    <property type="term" value="C:ribosome"/>
    <property type="evidence" value="ECO:0007669"/>
    <property type="project" value="UniProtKB-KW"/>
</dbReference>
<evidence type="ECO:0000256" key="1">
    <source>
        <dbReference type="ARBA" id="ARBA00006700"/>
    </source>
</evidence>
<dbReference type="InterPro" id="IPR012677">
    <property type="entry name" value="Nucleotide-bd_a/b_plait_sf"/>
</dbReference>
<keyword evidence="4" id="KW-0694">RNA-binding</keyword>
<dbReference type="HAMAP" id="MF_01369_B">
    <property type="entry name" value="Ribosomal_uL23_B"/>
    <property type="match status" value="1"/>
</dbReference>
<dbReference type="Gene3D" id="3.30.70.330">
    <property type="match status" value="1"/>
</dbReference>
<organism evidence="5 6">
    <name type="scientific">Lishizhenia tianjinensis</name>
    <dbReference type="NCBI Taxonomy" id="477690"/>
    <lineage>
        <taxon>Bacteria</taxon>
        <taxon>Pseudomonadati</taxon>
        <taxon>Bacteroidota</taxon>
        <taxon>Flavobacteriia</taxon>
        <taxon>Flavobacteriales</taxon>
        <taxon>Crocinitomicaceae</taxon>
        <taxon>Lishizhenia</taxon>
    </lineage>
</organism>
<evidence type="ECO:0000313" key="6">
    <source>
        <dbReference type="Proteomes" id="UP000236454"/>
    </source>
</evidence>
<dbReference type="NCBIfam" id="NF004363">
    <property type="entry name" value="PRK05738.2-4"/>
    <property type="match status" value="1"/>
</dbReference>
<dbReference type="InterPro" id="IPR012678">
    <property type="entry name" value="Ribosomal_uL23/eL15/eS24_sf"/>
</dbReference>
<gene>
    <name evidence="4" type="primary">rplW</name>
    <name evidence="5" type="ORF">SAMN05216474_1935</name>
</gene>
<comment type="subunit">
    <text evidence="4">Part of the 50S ribosomal subunit. Contacts protein L29, and trigger factor when it is bound to the ribosome.</text>
</comment>
<name>A0A1I7A6E8_9FLAO</name>
<dbReference type="STRING" id="477690.SAMN05216474_1935"/>
<keyword evidence="2 4" id="KW-0689">Ribosomal protein</keyword>
<dbReference type="GO" id="GO:1990904">
    <property type="term" value="C:ribonucleoprotein complex"/>
    <property type="evidence" value="ECO:0007669"/>
    <property type="project" value="UniProtKB-KW"/>
</dbReference>
<keyword evidence="3 4" id="KW-0687">Ribonucleoprotein</keyword>
<proteinExistence type="inferred from homology"/>
<dbReference type="SUPFAM" id="SSF54189">
    <property type="entry name" value="Ribosomal proteins S24e, L23 and L15e"/>
    <property type="match status" value="1"/>
</dbReference>
<keyword evidence="4" id="KW-0699">rRNA-binding</keyword>
<dbReference type="EMBL" id="FPAS01000002">
    <property type="protein sequence ID" value="SFT70496.1"/>
    <property type="molecule type" value="Genomic_DNA"/>
</dbReference>
<keyword evidence="6" id="KW-1185">Reference proteome</keyword>
<dbReference type="GO" id="GO:0006412">
    <property type="term" value="P:translation"/>
    <property type="evidence" value="ECO:0007669"/>
    <property type="project" value="UniProtKB-UniRule"/>
</dbReference>
<comment type="function">
    <text evidence="4">One of the early assembly proteins it binds 23S rRNA. One of the proteins that surrounds the polypeptide exit tunnel on the outside of the ribosome. Forms the main docking site for trigger factor binding to the ribosome.</text>
</comment>
<dbReference type="GO" id="GO:0003735">
    <property type="term" value="F:structural constituent of ribosome"/>
    <property type="evidence" value="ECO:0007669"/>
    <property type="project" value="InterPro"/>
</dbReference>
<evidence type="ECO:0000256" key="2">
    <source>
        <dbReference type="ARBA" id="ARBA00022980"/>
    </source>
</evidence>
<dbReference type="RefSeq" id="WP_090248833.1">
    <property type="nucleotide sequence ID" value="NZ_FPAS01000002.1"/>
</dbReference>
<evidence type="ECO:0000256" key="4">
    <source>
        <dbReference type="HAMAP-Rule" id="MF_01369"/>
    </source>
</evidence>
<protein>
    <recommendedName>
        <fullName evidence="4">Large ribosomal subunit protein uL23</fullName>
    </recommendedName>
</protein>
<dbReference type="OrthoDB" id="9797862at2"/>
<sequence>MNQIIKKPIITEKATLDSEENNRFAFVVDRRANKIEIKKAVENMYGVTIEKVRTMTYGGGKSSVKYTNKGIVEQRNSVWKKAIVTVADGETIDLFNNI</sequence>
<dbReference type="PANTHER" id="PTHR11620">
    <property type="entry name" value="60S RIBOSOMAL PROTEIN L23A"/>
    <property type="match status" value="1"/>
</dbReference>
<accession>A0A1I7A6E8</accession>
<dbReference type="Pfam" id="PF00276">
    <property type="entry name" value="Ribosomal_L23"/>
    <property type="match status" value="1"/>
</dbReference>
<dbReference type="AlphaFoldDB" id="A0A1I7A6E8"/>
<evidence type="ECO:0000313" key="5">
    <source>
        <dbReference type="EMBL" id="SFT70496.1"/>
    </source>
</evidence>
<dbReference type="Proteomes" id="UP000236454">
    <property type="component" value="Unassembled WGS sequence"/>
</dbReference>
<reference evidence="5 6" key="1">
    <citation type="submission" date="2016-10" db="EMBL/GenBank/DDBJ databases">
        <authorList>
            <person name="de Groot N.N."/>
        </authorList>
    </citation>
    <scope>NUCLEOTIDE SEQUENCE [LARGE SCALE GENOMIC DNA]</scope>
    <source>
        <strain evidence="5 6">CGMCC 1.7005</strain>
    </source>
</reference>
<dbReference type="GO" id="GO:0019843">
    <property type="term" value="F:rRNA binding"/>
    <property type="evidence" value="ECO:0007669"/>
    <property type="project" value="UniProtKB-UniRule"/>
</dbReference>
<evidence type="ECO:0000256" key="3">
    <source>
        <dbReference type="ARBA" id="ARBA00023274"/>
    </source>
</evidence>
<comment type="similarity">
    <text evidence="1 4">Belongs to the universal ribosomal protein uL23 family.</text>
</comment>